<dbReference type="RefSeq" id="WP_142036835.1">
    <property type="nucleotide sequence ID" value="NZ_JBHTGS010000001.1"/>
</dbReference>
<feature type="region of interest" description="Disordered" evidence="1">
    <location>
        <begin position="197"/>
        <end position="219"/>
    </location>
</feature>
<feature type="domain" description="Htaa" evidence="4">
    <location>
        <begin position="222"/>
        <end position="368"/>
    </location>
</feature>
<dbReference type="AlphaFoldDB" id="A0A543ATX8"/>
<comment type="caution">
    <text evidence="5">The sequence shown here is derived from an EMBL/GenBank/DDBJ whole genome shotgun (WGS) entry which is preliminary data.</text>
</comment>
<accession>A0A543ATX8</accession>
<keyword evidence="6" id="KW-1185">Reference proteome</keyword>
<feature type="compositionally biased region" description="Low complexity" evidence="1">
    <location>
        <begin position="458"/>
        <end position="469"/>
    </location>
</feature>
<feature type="chain" id="PRO_5021909609" evidence="3">
    <location>
        <begin position="30"/>
        <end position="469"/>
    </location>
</feature>
<protein>
    <submittedName>
        <fullName evidence="5">Htaa protein</fullName>
    </submittedName>
</protein>
<keyword evidence="2" id="KW-1133">Transmembrane helix</keyword>
<feature type="compositionally biased region" description="Acidic residues" evidence="1">
    <location>
        <begin position="445"/>
        <end position="457"/>
    </location>
</feature>
<evidence type="ECO:0000313" key="5">
    <source>
        <dbReference type="EMBL" id="TQL76041.1"/>
    </source>
</evidence>
<reference evidence="5 6" key="1">
    <citation type="submission" date="2019-06" db="EMBL/GenBank/DDBJ databases">
        <title>Sequencing the genomes of 1000 actinobacteria strains.</title>
        <authorList>
            <person name="Klenk H.-P."/>
        </authorList>
    </citation>
    <scope>NUCLEOTIDE SEQUENCE [LARGE SCALE GENOMIC DNA]</scope>
    <source>
        <strain evidence="5 6">DSM 45928</strain>
    </source>
</reference>
<sequence length="469" mass="48262">MSPPRWQRALIALLIAAFAISWWPGTAQAATSVAGGRLDWGVKSSFSTYITGPVANGSISLGGGAGTTGTNQYRFHSATGQYDSNSGDFAASYGGSVRFIGHQRDDGSYELDLTIANPSVEISGGVGTLYVDVDAHGNFQSRVPFGSLQLGGLNTAGLSGSIAISNVPVILTTQGAQSFAGYYEAGQELDAVSFTGDLATESTPSPDPTESEDDEDEEFSGAALDWGVRQTFREFVNGDIAQGGWQVTDGAEDGGAVFRFGSGTGTLTDDELTAAFTGTLTFTGTNVDLTISDPTVVVDDDRGVMTATVTGGGENREDVELVTFDVPDLLPTDGLLWLSEVPTSLTADGAEAMAGFYSEGTAMDPLSIAIPMSDDVELPPLPDLGAEPTTSIAPEPVADAETSDAEGPGLPVIIGAALIAAVVAGAGWWLIARRRRAAATRAEDPESTSDTDGDTDSSGDTAPTTPGTP</sequence>
<dbReference type="InParanoid" id="A0A543ATX8"/>
<feature type="domain" description="Htaa" evidence="4">
    <location>
        <begin position="36"/>
        <end position="195"/>
    </location>
</feature>
<feature type="transmembrane region" description="Helical" evidence="2">
    <location>
        <begin position="410"/>
        <end position="431"/>
    </location>
</feature>
<evidence type="ECO:0000256" key="1">
    <source>
        <dbReference type="SAM" id="MobiDB-lite"/>
    </source>
</evidence>
<evidence type="ECO:0000256" key="3">
    <source>
        <dbReference type="SAM" id="SignalP"/>
    </source>
</evidence>
<evidence type="ECO:0000259" key="4">
    <source>
        <dbReference type="Pfam" id="PF04213"/>
    </source>
</evidence>
<keyword evidence="3" id="KW-0732">Signal</keyword>
<feature type="signal peptide" evidence="3">
    <location>
        <begin position="1"/>
        <end position="29"/>
    </location>
</feature>
<dbReference type="OrthoDB" id="7210788at2"/>
<dbReference type="EMBL" id="VFOW01000001">
    <property type="protein sequence ID" value="TQL76041.1"/>
    <property type="molecule type" value="Genomic_DNA"/>
</dbReference>
<dbReference type="Proteomes" id="UP000317043">
    <property type="component" value="Unassembled WGS sequence"/>
</dbReference>
<dbReference type="InterPro" id="IPR007331">
    <property type="entry name" value="Htaa"/>
</dbReference>
<gene>
    <name evidence="5" type="ORF">FB566_1561</name>
</gene>
<keyword evidence="2" id="KW-0472">Membrane</keyword>
<evidence type="ECO:0000256" key="2">
    <source>
        <dbReference type="SAM" id="Phobius"/>
    </source>
</evidence>
<feature type="region of interest" description="Disordered" evidence="1">
    <location>
        <begin position="435"/>
        <end position="469"/>
    </location>
</feature>
<name>A0A543ATX8_9ACTN</name>
<evidence type="ECO:0000313" key="6">
    <source>
        <dbReference type="Proteomes" id="UP000317043"/>
    </source>
</evidence>
<feature type="compositionally biased region" description="Acidic residues" evidence="1">
    <location>
        <begin position="209"/>
        <end position="219"/>
    </location>
</feature>
<proteinExistence type="predicted"/>
<keyword evidence="2" id="KW-0812">Transmembrane</keyword>
<dbReference type="Pfam" id="PF04213">
    <property type="entry name" value="HtaA"/>
    <property type="match status" value="2"/>
</dbReference>
<organism evidence="5 6">
    <name type="scientific">Stackebrandtia endophytica</name>
    <dbReference type="NCBI Taxonomy" id="1496996"/>
    <lineage>
        <taxon>Bacteria</taxon>
        <taxon>Bacillati</taxon>
        <taxon>Actinomycetota</taxon>
        <taxon>Actinomycetes</taxon>
        <taxon>Glycomycetales</taxon>
        <taxon>Glycomycetaceae</taxon>
        <taxon>Stackebrandtia</taxon>
    </lineage>
</organism>